<gene>
    <name evidence="2" type="ORF">S03H2_41374</name>
</gene>
<organism evidence="2">
    <name type="scientific">marine sediment metagenome</name>
    <dbReference type="NCBI Taxonomy" id="412755"/>
    <lineage>
        <taxon>unclassified sequences</taxon>
        <taxon>metagenomes</taxon>
        <taxon>ecological metagenomes</taxon>
    </lineage>
</organism>
<feature type="non-terminal residue" evidence="2">
    <location>
        <position position="1"/>
    </location>
</feature>
<evidence type="ECO:0008006" key="3">
    <source>
        <dbReference type="Google" id="ProtNLM"/>
    </source>
</evidence>
<keyword evidence="1" id="KW-0812">Transmembrane</keyword>
<feature type="transmembrane region" description="Helical" evidence="1">
    <location>
        <begin position="12"/>
        <end position="31"/>
    </location>
</feature>
<evidence type="ECO:0000313" key="2">
    <source>
        <dbReference type="EMBL" id="GAH69478.1"/>
    </source>
</evidence>
<evidence type="ECO:0000256" key="1">
    <source>
        <dbReference type="SAM" id="Phobius"/>
    </source>
</evidence>
<comment type="caution">
    <text evidence="2">The sequence shown here is derived from an EMBL/GenBank/DDBJ whole genome shotgun (WGS) entry which is preliminary data.</text>
</comment>
<dbReference type="AlphaFoldDB" id="X1JIC5"/>
<name>X1JIC5_9ZZZZ</name>
<accession>X1JIC5</accession>
<protein>
    <recommendedName>
        <fullName evidence="3">Flp/Fap pilin component</fullName>
    </recommendedName>
</protein>
<sequence length="58" mass="5745">LWRDEDALTTIEYCLLLALLALGGVVAFGGLGSTVSSGVNAAVNTIEEAGSNGSGMGC</sequence>
<proteinExistence type="predicted"/>
<keyword evidence="1" id="KW-1133">Transmembrane helix</keyword>
<dbReference type="EMBL" id="BARU01025697">
    <property type="protein sequence ID" value="GAH69478.1"/>
    <property type="molecule type" value="Genomic_DNA"/>
</dbReference>
<reference evidence="2" key="1">
    <citation type="journal article" date="2014" name="Front. Microbiol.">
        <title>High frequency of phylogenetically diverse reductive dehalogenase-homologous genes in deep subseafloor sedimentary metagenomes.</title>
        <authorList>
            <person name="Kawai M."/>
            <person name="Futagami T."/>
            <person name="Toyoda A."/>
            <person name="Takaki Y."/>
            <person name="Nishi S."/>
            <person name="Hori S."/>
            <person name="Arai W."/>
            <person name="Tsubouchi T."/>
            <person name="Morono Y."/>
            <person name="Uchiyama I."/>
            <person name="Ito T."/>
            <person name="Fujiyama A."/>
            <person name="Inagaki F."/>
            <person name="Takami H."/>
        </authorList>
    </citation>
    <scope>NUCLEOTIDE SEQUENCE</scope>
    <source>
        <strain evidence="2">Expedition CK06-06</strain>
    </source>
</reference>
<keyword evidence="1" id="KW-0472">Membrane</keyword>